<proteinExistence type="predicted"/>
<dbReference type="AlphaFoldDB" id="A0A392S2J5"/>
<feature type="non-terminal residue" evidence="1">
    <location>
        <position position="1"/>
    </location>
</feature>
<evidence type="ECO:0000313" key="2">
    <source>
        <dbReference type="Proteomes" id="UP000265520"/>
    </source>
</evidence>
<comment type="caution">
    <text evidence="1">The sequence shown here is derived from an EMBL/GenBank/DDBJ whole genome shotgun (WGS) entry which is preliminary data.</text>
</comment>
<sequence length="89" mass="10033">GKIMEHHSVLLIRITPVVLLYHRAVFLFSKTKYRTNNIRIPLPKIANSNHAVEVHPPVSLNNLSHLWVTGDAREVYAPLLNNTLATDDG</sequence>
<reference evidence="1 2" key="1">
    <citation type="journal article" date="2018" name="Front. Plant Sci.">
        <title>Red Clover (Trifolium pratense) and Zigzag Clover (T. medium) - A Picture of Genomic Similarities and Differences.</title>
        <authorList>
            <person name="Dluhosova J."/>
            <person name="Istvanek J."/>
            <person name="Nedelnik J."/>
            <person name="Repkova J."/>
        </authorList>
    </citation>
    <scope>NUCLEOTIDE SEQUENCE [LARGE SCALE GENOMIC DNA]</scope>
    <source>
        <strain evidence="2">cv. 10/8</strain>
        <tissue evidence="1">Leaf</tissue>
    </source>
</reference>
<evidence type="ECO:0000313" key="1">
    <source>
        <dbReference type="EMBL" id="MCI42652.1"/>
    </source>
</evidence>
<name>A0A392S2J5_9FABA</name>
<keyword evidence="2" id="KW-1185">Reference proteome</keyword>
<feature type="non-terminal residue" evidence="1">
    <location>
        <position position="89"/>
    </location>
</feature>
<dbReference type="Proteomes" id="UP000265520">
    <property type="component" value="Unassembled WGS sequence"/>
</dbReference>
<protein>
    <submittedName>
        <fullName evidence="1">Uncharacterized protein</fullName>
    </submittedName>
</protein>
<dbReference type="EMBL" id="LXQA010307227">
    <property type="protein sequence ID" value="MCI42652.1"/>
    <property type="molecule type" value="Genomic_DNA"/>
</dbReference>
<accession>A0A392S2J5</accession>
<organism evidence="1 2">
    <name type="scientific">Trifolium medium</name>
    <dbReference type="NCBI Taxonomy" id="97028"/>
    <lineage>
        <taxon>Eukaryota</taxon>
        <taxon>Viridiplantae</taxon>
        <taxon>Streptophyta</taxon>
        <taxon>Embryophyta</taxon>
        <taxon>Tracheophyta</taxon>
        <taxon>Spermatophyta</taxon>
        <taxon>Magnoliopsida</taxon>
        <taxon>eudicotyledons</taxon>
        <taxon>Gunneridae</taxon>
        <taxon>Pentapetalae</taxon>
        <taxon>rosids</taxon>
        <taxon>fabids</taxon>
        <taxon>Fabales</taxon>
        <taxon>Fabaceae</taxon>
        <taxon>Papilionoideae</taxon>
        <taxon>50 kb inversion clade</taxon>
        <taxon>NPAAA clade</taxon>
        <taxon>Hologalegina</taxon>
        <taxon>IRL clade</taxon>
        <taxon>Trifolieae</taxon>
        <taxon>Trifolium</taxon>
    </lineage>
</organism>